<dbReference type="EMBL" id="JAIWYP010000016">
    <property type="protein sequence ID" value="KAH3698666.1"/>
    <property type="molecule type" value="Genomic_DNA"/>
</dbReference>
<accession>A0A9D3YH51</accession>
<name>A0A9D3YH51_DREPO</name>
<protein>
    <submittedName>
        <fullName evidence="1">Uncharacterized protein</fullName>
    </submittedName>
</protein>
<keyword evidence="2" id="KW-1185">Reference proteome</keyword>
<gene>
    <name evidence="1" type="ORF">DPMN_086212</name>
</gene>
<proteinExistence type="predicted"/>
<reference evidence="1" key="1">
    <citation type="journal article" date="2019" name="bioRxiv">
        <title>The Genome of the Zebra Mussel, Dreissena polymorpha: A Resource for Invasive Species Research.</title>
        <authorList>
            <person name="McCartney M.A."/>
            <person name="Auch B."/>
            <person name="Kono T."/>
            <person name="Mallez S."/>
            <person name="Zhang Y."/>
            <person name="Obille A."/>
            <person name="Becker A."/>
            <person name="Abrahante J.E."/>
            <person name="Garbe J."/>
            <person name="Badalamenti J.P."/>
            <person name="Herman A."/>
            <person name="Mangelson H."/>
            <person name="Liachko I."/>
            <person name="Sullivan S."/>
            <person name="Sone E.D."/>
            <person name="Koren S."/>
            <person name="Silverstein K.A.T."/>
            <person name="Beckman K.B."/>
            <person name="Gohl D.M."/>
        </authorList>
    </citation>
    <scope>NUCLEOTIDE SEQUENCE</scope>
    <source>
        <strain evidence="1">Duluth1</strain>
        <tissue evidence="1">Whole animal</tissue>
    </source>
</reference>
<dbReference type="Proteomes" id="UP000828390">
    <property type="component" value="Unassembled WGS sequence"/>
</dbReference>
<reference evidence="1" key="2">
    <citation type="submission" date="2020-11" db="EMBL/GenBank/DDBJ databases">
        <authorList>
            <person name="McCartney M.A."/>
            <person name="Auch B."/>
            <person name="Kono T."/>
            <person name="Mallez S."/>
            <person name="Becker A."/>
            <person name="Gohl D.M."/>
            <person name="Silverstein K.A.T."/>
            <person name="Koren S."/>
            <person name="Bechman K.B."/>
            <person name="Herman A."/>
            <person name="Abrahante J.E."/>
            <person name="Garbe J."/>
        </authorList>
    </citation>
    <scope>NUCLEOTIDE SEQUENCE</scope>
    <source>
        <strain evidence="1">Duluth1</strain>
        <tissue evidence="1">Whole animal</tissue>
    </source>
</reference>
<evidence type="ECO:0000313" key="2">
    <source>
        <dbReference type="Proteomes" id="UP000828390"/>
    </source>
</evidence>
<organism evidence="1 2">
    <name type="scientific">Dreissena polymorpha</name>
    <name type="common">Zebra mussel</name>
    <name type="synonym">Mytilus polymorpha</name>
    <dbReference type="NCBI Taxonomy" id="45954"/>
    <lineage>
        <taxon>Eukaryota</taxon>
        <taxon>Metazoa</taxon>
        <taxon>Spiralia</taxon>
        <taxon>Lophotrochozoa</taxon>
        <taxon>Mollusca</taxon>
        <taxon>Bivalvia</taxon>
        <taxon>Autobranchia</taxon>
        <taxon>Heteroconchia</taxon>
        <taxon>Euheterodonta</taxon>
        <taxon>Imparidentia</taxon>
        <taxon>Neoheterodontei</taxon>
        <taxon>Myida</taxon>
        <taxon>Dreissenoidea</taxon>
        <taxon>Dreissenidae</taxon>
        <taxon>Dreissena</taxon>
    </lineage>
</organism>
<sequence>MSKYTFSTEISNINQIKDQLPEYIEYNHIRLVIAILVGQYGQRREIGEGEIYLEGSQGDLNTSPQQARLELEVRTVSVNRGGKQDEEMYLEGSQSGLNTSPQQAKLKLEERTFSMDREEKQGMENSTWREVSGTLVLPLNKHG</sequence>
<evidence type="ECO:0000313" key="1">
    <source>
        <dbReference type="EMBL" id="KAH3698666.1"/>
    </source>
</evidence>
<dbReference type="AlphaFoldDB" id="A0A9D3YH51"/>
<comment type="caution">
    <text evidence="1">The sequence shown here is derived from an EMBL/GenBank/DDBJ whole genome shotgun (WGS) entry which is preliminary data.</text>
</comment>